<dbReference type="AlphaFoldDB" id="A0AAV2FEF7"/>
<keyword evidence="3" id="KW-1185">Reference proteome</keyword>
<protein>
    <submittedName>
        <fullName evidence="2">Uncharacterized protein</fullName>
    </submittedName>
</protein>
<dbReference type="EMBL" id="OZ034819">
    <property type="protein sequence ID" value="CAL1395855.1"/>
    <property type="molecule type" value="Genomic_DNA"/>
</dbReference>
<evidence type="ECO:0000256" key="1">
    <source>
        <dbReference type="SAM" id="MobiDB-lite"/>
    </source>
</evidence>
<name>A0AAV2FEF7_9ROSI</name>
<feature type="region of interest" description="Disordered" evidence="1">
    <location>
        <begin position="1"/>
        <end position="58"/>
    </location>
</feature>
<organism evidence="2 3">
    <name type="scientific">Linum trigynum</name>
    <dbReference type="NCBI Taxonomy" id="586398"/>
    <lineage>
        <taxon>Eukaryota</taxon>
        <taxon>Viridiplantae</taxon>
        <taxon>Streptophyta</taxon>
        <taxon>Embryophyta</taxon>
        <taxon>Tracheophyta</taxon>
        <taxon>Spermatophyta</taxon>
        <taxon>Magnoliopsida</taxon>
        <taxon>eudicotyledons</taxon>
        <taxon>Gunneridae</taxon>
        <taxon>Pentapetalae</taxon>
        <taxon>rosids</taxon>
        <taxon>fabids</taxon>
        <taxon>Malpighiales</taxon>
        <taxon>Linaceae</taxon>
        <taxon>Linum</taxon>
    </lineage>
</organism>
<evidence type="ECO:0000313" key="2">
    <source>
        <dbReference type="EMBL" id="CAL1395855.1"/>
    </source>
</evidence>
<sequence>MNPAAQEVLVSRQNEGSQFRRQTPASRTKTKPTHTEAQKRSQRNQRSSRVNRPNYRVEAKSTVVAATDQRHLPEEETESTVLILESKLRSQPACTLVSTDLFVRHQPLNRSSDRLQENNFGVAAGILKYPIVSH</sequence>
<reference evidence="2 3" key="1">
    <citation type="submission" date="2024-04" db="EMBL/GenBank/DDBJ databases">
        <authorList>
            <person name="Fracassetti M."/>
        </authorList>
    </citation>
    <scope>NUCLEOTIDE SEQUENCE [LARGE SCALE GENOMIC DNA]</scope>
</reference>
<proteinExistence type="predicted"/>
<evidence type="ECO:0000313" key="3">
    <source>
        <dbReference type="Proteomes" id="UP001497516"/>
    </source>
</evidence>
<feature type="compositionally biased region" description="Polar residues" evidence="1">
    <location>
        <begin position="11"/>
        <end position="27"/>
    </location>
</feature>
<feature type="compositionally biased region" description="Low complexity" evidence="1">
    <location>
        <begin position="44"/>
        <end position="54"/>
    </location>
</feature>
<accession>A0AAV2FEF7</accession>
<gene>
    <name evidence="2" type="ORF">LTRI10_LOCUS36255</name>
</gene>
<dbReference type="Proteomes" id="UP001497516">
    <property type="component" value="Chromosome 6"/>
</dbReference>